<comment type="caution">
    <text evidence="7">The sequence shown here is derived from an EMBL/GenBank/DDBJ whole genome shotgun (WGS) entry which is preliminary data.</text>
</comment>
<dbReference type="InterPro" id="IPR002165">
    <property type="entry name" value="Plexin_repeat"/>
</dbReference>
<evidence type="ECO:0000256" key="4">
    <source>
        <dbReference type="ARBA" id="ARBA00023180"/>
    </source>
</evidence>
<keyword evidence="2" id="KW-0472">Membrane</keyword>
<feature type="domain" description="Sema" evidence="6">
    <location>
        <begin position="1"/>
        <end position="198"/>
    </location>
</feature>
<keyword evidence="4" id="KW-0325">Glycoprotein</keyword>
<accession>A0ABU7DQI8</accession>
<dbReference type="Gene3D" id="2.130.10.10">
    <property type="entry name" value="YVTN repeat-like/Quinoprotein amine dehydrogenase"/>
    <property type="match status" value="1"/>
</dbReference>
<proteinExistence type="predicted"/>
<dbReference type="InterPro" id="IPR001627">
    <property type="entry name" value="Semap_dom"/>
</dbReference>
<reference evidence="7 8" key="1">
    <citation type="submission" date="2021-06" db="EMBL/GenBank/DDBJ databases">
        <authorList>
            <person name="Palmer J.M."/>
        </authorList>
    </citation>
    <scope>NUCLEOTIDE SEQUENCE [LARGE SCALE GENOMIC DNA]</scope>
    <source>
        <strain evidence="7 8">CL_MEX2019</strain>
        <tissue evidence="7">Muscle</tissue>
    </source>
</reference>
<dbReference type="EMBL" id="JAHUTJ010030063">
    <property type="protein sequence ID" value="MED6275964.1"/>
    <property type="molecule type" value="Genomic_DNA"/>
</dbReference>
<keyword evidence="8" id="KW-1185">Reference proteome</keyword>
<evidence type="ECO:0000256" key="2">
    <source>
        <dbReference type="ARBA" id="ARBA00023136"/>
    </source>
</evidence>
<evidence type="ECO:0000256" key="5">
    <source>
        <dbReference type="PROSITE-ProRule" id="PRU00352"/>
    </source>
</evidence>
<dbReference type="PANTHER" id="PTHR11036:SF145">
    <property type="entry name" value="SEMAPHORIN-4A ISOFORM X1-RELATED"/>
    <property type="match status" value="1"/>
</dbReference>
<dbReference type="PROSITE" id="PS51004">
    <property type="entry name" value="SEMA"/>
    <property type="match status" value="1"/>
</dbReference>
<dbReference type="Pfam" id="PF01437">
    <property type="entry name" value="PSI"/>
    <property type="match status" value="1"/>
</dbReference>
<comment type="caution">
    <text evidence="5">Lacks conserved residue(s) required for the propagation of feature annotation.</text>
</comment>
<dbReference type="Pfam" id="PF01403">
    <property type="entry name" value="Sema"/>
    <property type="match status" value="1"/>
</dbReference>
<organism evidence="7 8">
    <name type="scientific">Characodon lateralis</name>
    <dbReference type="NCBI Taxonomy" id="208331"/>
    <lineage>
        <taxon>Eukaryota</taxon>
        <taxon>Metazoa</taxon>
        <taxon>Chordata</taxon>
        <taxon>Craniata</taxon>
        <taxon>Vertebrata</taxon>
        <taxon>Euteleostomi</taxon>
        <taxon>Actinopterygii</taxon>
        <taxon>Neopterygii</taxon>
        <taxon>Teleostei</taxon>
        <taxon>Neoteleostei</taxon>
        <taxon>Acanthomorphata</taxon>
        <taxon>Ovalentaria</taxon>
        <taxon>Atherinomorphae</taxon>
        <taxon>Cyprinodontiformes</taxon>
        <taxon>Goodeidae</taxon>
        <taxon>Characodon</taxon>
    </lineage>
</organism>
<gene>
    <name evidence="7" type="ORF">CHARACLAT_032017</name>
</gene>
<dbReference type="InterPro" id="IPR015943">
    <property type="entry name" value="WD40/YVTN_repeat-like_dom_sf"/>
</dbReference>
<dbReference type="PANTHER" id="PTHR11036">
    <property type="entry name" value="SEMAPHORIN"/>
    <property type="match status" value="1"/>
</dbReference>
<evidence type="ECO:0000313" key="7">
    <source>
        <dbReference type="EMBL" id="MED6275964.1"/>
    </source>
</evidence>
<evidence type="ECO:0000259" key="6">
    <source>
        <dbReference type="PROSITE" id="PS51004"/>
    </source>
</evidence>
<dbReference type="Gene3D" id="3.30.1680.10">
    <property type="entry name" value="ligand-binding face of the semaphorins, domain 2"/>
    <property type="match status" value="1"/>
</dbReference>
<dbReference type="SUPFAM" id="SSF103575">
    <property type="entry name" value="Plexin repeat"/>
    <property type="match status" value="1"/>
</dbReference>
<dbReference type="Proteomes" id="UP001352852">
    <property type="component" value="Unassembled WGS sequence"/>
</dbReference>
<evidence type="ECO:0000313" key="8">
    <source>
        <dbReference type="Proteomes" id="UP001352852"/>
    </source>
</evidence>
<dbReference type="InterPro" id="IPR036352">
    <property type="entry name" value="Semap_dom_sf"/>
</dbReference>
<sequence>MSSKELPFNILEDMFTLRPPEGANTPETLFYGIFTSQWSRQAESAVCTFRLQDIQNVFAGSFKTLEKETYQQKHSPGGNYLGKCGLSNSSDWELLRVKTNYLTSQSVTPGKQIVSLEQKYSRLVVMRTQAANGKHYDILFLLTESGLIHKVVSLDEGPRLIEEIQVFKQPQLVKSMILSSSKGVLYVGSSEGVTAVPVARCLIYRSCSQCILARDPLCGWSPTRRTCTGPDGSNEDL</sequence>
<dbReference type="InterPro" id="IPR027231">
    <property type="entry name" value="Semaphorin"/>
</dbReference>
<name>A0ABU7DQI8_9TELE</name>
<evidence type="ECO:0000256" key="3">
    <source>
        <dbReference type="ARBA" id="ARBA00023157"/>
    </source>
</evidence>
<protein>
    <recommendedName>
        <fullName evidence="6">Sema domain-containing protein</fullName>
    </recommendedName>
</protein>
<comment type="subcellular location">
    <subcellularLocation>
        <location evidence="1">Membrane</location>
    </subcellularLocation>
</comment>
<evidence type="ECO:0000256" key="1">
    <source>
        <dbReference type="ARBA" id="ARBA00004370"/>
    </source>
</evidence>
<keyword evidence="3" id="KW-1015">Disulfide bond</keyword>
<dbReference type="SUPFAM" id="SSF101912">
    <property type="entry name" value="Sema domain"/>
    <property type="match status" value="1"/>
</dbReference>